<dbReference type="InterPro" id="IPR009061">
    <property type="entry name" value="DNA-bd_dom_put_sf"/>
</dbReference>
<dbReference type="CDD" id="cd00592">
    <property type="entry name" value="HTH_MerR-like"/>
    <property type="match status" value="1"/>
</dbReference>
<dbReference type="PRINTS" id="PR00040">
    <property type="entry name" value="HTHMERR"/>
</dbReference>
<dbReference type="EMBL" id="JBHSBA010000015">
    <property type="protein sequence ID" value="MFC4128246.1"/>
    <property type="molecule type" value="Genomic_DNA"/>
</dbReference>
<dbReference type="PANTHER" id="PTHR30204">
    <property type="entry name" value="REDOX-CYCLING DRUG-SENSING TRANSCRIPTIONAL ACTIVATOR SOXR"/>
    <property type="match status" value="1"/>
</dbReference>
<evidence type="ECO:0000313" key="4">
    <source>
        <dbReference type="Proteomes" id="UP001595767"/>
    </source>
</evidence>
<dbReference type="Proteomes" id="UP001595767">
    <property type="component" value="Unassembled WGS sequence"/>
</dbReference>
<accession>A0ABV8LBH2</accession>
<evidence type="ECO:0000256" key="1">
    <source>
        <dbReference type="ARBA" id="ARBA00023125"/>
    </source>
</evidence>
<sequence>MTDCPGTWSAGTEVPADTSGYLQIGQVAELTDLSLKSIRHWDEVGLVQPSARSAGGFRLYTAADVDRMLLIRRMKPLGFSLTEMKHLLDAIDILDDPTAPADRHTIARADLRVLRDKAADSAERLRKHLAYAEEFTDLLTTRATTDPH</sequence>
<dbReference type="SUPFAM" id="SSF46955">
    <property type="entry name" value="Putative DNA-binding domain"/>
    <property type="match status" value="1"/>
</dbReference>
<dbReference type="PROSITE" id="PS00552">
    <property type="entry name" value="HTH_MERR_1"/>
    <property type="match status" value="1"/>
</dbReference>
<dbReference type="PROSITE" id="PS50937">
    <property type="entry name" value="HTH_MERR_2"/>
    <property type="match status" value="1"/>
</dbReference>
<dbReference type="SMART" id="SM00422">
    <property type="entry name" value="HTH_MERR"/>
    <property type="match status" value="1"/>
</dbReference>
<proteinExistence type="predicted"/>
<evidence type="ECO:0000259" key="2">
    <source>
        <dbReference type="PROSITE" id="PS50937"/>
    </source>
</evidence>
<organism evidence="3 4">
    <name type="scientific">Nocardia rhizosphaerae</name>
    <dbReference type="NCBI Taxonomy" id="1691571"/>
    <lineage>
        <taxon>Bacteria</taxon>
        <taxon>Bacillati</taxon>
        <taxon>Actinomycetota</taxon>
        <taxon>Actinomycetes</taxon>
        <taxon>Mycobacteriales</taxon>
        <taxon>Nocardiaceae</taxon>
        <taxon>Nocardia</taxon>
    </lineage>
</organism>
<keyword evidence="4" id="KW-1185">Reference proteome</keyword>
<reference evidence="4" key="1">
    <citation type="journal article" date="2019" name="Int. J. Syst. Evol. Microbiol.">
        <title>The Global Catalogue of Microorganisms (GCM) 10K type strain sequencing project: providing services to taxonomists for standard genome sequencing and annotation.</title>
        <authorList>
            <consortium name="The Broad Institute Genomics Platform"/>
            <consortium name="The Broad Institute Genome Sequencing Center for Infectious Disease"/>
            <person name="Wu L."/>
            <person name="Ma J."/>
        </authorList>
    </citation>
    <scope>NUCLEOTIDE SEQUENCE [LARGE SCALE GENOMIC DNA]</scope>
    <source>
        <strain evidence="4">CGMCC 4.7204</strain>
    </source>
</reference>
<evidence type="ECO:0000313" key="3">
    <source>
        <dbReference type="EMBL" id="MFC4128246.1"/>
    </source>
</evidence>
<keyword evidence="1" id="KW-0238">DNA-binding</keyword>
<protein>
    <submittedName>
        <fullName evidence="3">MerR family transcriptional regulator</fullName>
    </submittedName>
</protein>
<dbReference type="PANTHER" id="PTHR30204:SF93">
    <property type="entry name" value="HTH MERR-TYPE DOMAIN-CONTAINING PROTEIN"/>
    <property type="match status" value="1"/>
</dbReference>
<name>A0ABV8LBH2_9NOCA</name>
<comment type="caution">
    <text evidence="3">The sequence shown here is derived from an EMBL/GenBank/DDBJ whole genome shotgun (WGS) entry which is preliminary data.</text>
</comment>
<dbReference type="RefSeq" id="WP_378553986.1">
    <property type="nucleotide sequence ID" value="NZ_JBHSBA010000015.1"/>
</dbReference>
<dbReference type="Gene3D" id="1.10.1660.10">
    <property type="match status" value="1"/>
</dbReference>
<dbReference type="InterPro" id="IPR000551">
    <property type="entry name" value="MerR-type_HTH_dom"/>
</dbReference>
<feature type="domain" description="HTH merR-type" evidence="2">
    <location>
        <begin position="21"/>
        <end position="90"/>
    </location>
</feature>
<gene>
    <name evidence="3" type="ORF">ACFOW8_25295</name>
</gene>
<dbReference type="InterPro" id="IPR047057">
    <property type="entry name" value="MerR_fam"/>
</dbReference>
<dbReference type="Pfam" id="PF13411">
    <property type="entry name" value="MerR_1"/>
    <property type="match status" value="1"/>
</dbReference>